<dbReference type="PANTHER" id="PTHR43397:SF1">
    <property type="entry name" value="ERGOTHIONEINE BIOSYNTHESIS PROTEIN 1"/>
    <property type="match status" value="1"/>
</dbReference>
<dbReference type="Gene3D" id="3.40.50.150">
    <property type="entry name" value="Vaccinia Virus protein VP39"/>
    <property type="match status" value="1"/>
</dbReference>
<feature type="domain" description="Histidine-specific methyltransferase SAM-dependent" evidence="3">
    <location>
        <begin position="21"/>
        <end position="322"/>
    </location>
</feature>
<dbReference type="EMBL" id="CP070496">
    <property type="protein sequence ID" value="QSB04640.1"/>
    <property type="molecule type" value="Genomic_DNA"/>
</dbReference>
<dbReference type="EC" id="2.1.1.44" evidence="4"/>
<dbReference type="InterPro" id="IPR051128">
    <property type="entry name" value="EgtD_Methyltrsf_superfamily"/>
</dbReference>
<sequence length="324" mass="36555">MTTNPQITVLIDDSDLHNELRADVRGGMASHPKWMPPKWFYDKRGSALFEQITQLPDYYPTRCETEILLEHSKDIVTAAKAHTIVELGSGMSEKTRILLDAFHNHGDLRAYYPFDVSDVTVEDSLEILTQTYPHLKLGGVVGDFTRHLHHLPTGEGRLVVLLGSTIGNMLPTERAELLTNLRQELKPGEQFLLGADLVKDTQTLIAAYDDPQGVTAKFNKNLLHVLNRHFDGDFQPENFSHVVIWDDKAAVIEMRLRAQKGMRVDLSALDMELTFQAGEDLHTSVSTKFRPDALRAELDAAGFGVTHHWDDERNYYTLLLAEAI</sequence>
<dbReference type="KEGG" id="nav:JQS30_12780"/>
<dbReference type="Pfam" id="PF10017">
    <property type="entry name" value="Methyltransf_33"/>
    <property type="match status" value="1"/>
</dbReference>
<dbReference type="RefSeq" id="WP_213170636.1">
    <property type="nucleotide sequence ID" value="NZ_CP070496.1"/>
</dbReference>
<evidence type="ECO:0000256" key="2">
    <source>
        <dbReference type="ARBA" id="ARBA00022679"/>
    </source>
</evidence>
<dbReference type="NCBIfam" id="TIGR03438">
    <property type="entry name" value="egtD_ergothio"/>
    <property type="match status" value="1"/>
</dbReference>
<name>A0A895XQT9_9ACTN</name>
<gene>
    <name evidence="4" type="primary">egtD</name>
    <name evidence="4" type="ORF">JQS30_12780</name>
</gene>
<dbReference type="InterPro" id="IPR019257">
    <property type="entry name" value="MeTrfase_dom"/>
</dbReference>
<dbReference type="PANTHER" id="PTHR43397">
    <property type="entry name" value="ERGOTHIONEINE BIOSYNTHESIS PROTEIN 1"/>
    <property type="match status" value="1"/>
</dbReference>
<dbReference type="SUPFAM" id="SSF53335">
    <property type="entry name" value="S-adenosyl-L-methionine-dependent methyltransferases"/>
    <property type="match status" value="1"/>
</dbReference>
<keyword evidence="2 4" id="KW-0808">Transferase</keyword>
<dbReference type="InterPro" id="IPR029063">
    <property type="entry name" value="SAM-dependent_MTases_sf"/>
</dbReference>
<keyword evidence="5" id="KW-1185">Reference proteome</keyword>
<dbReference type="Proteomes" id="UP000662939">
    <property type="component" value="Chromosome"/>
</dbReference>
<dbReference type="GO" id="GO:0052706">
    <property type="term" value="F:L-histidine N(alpha)-methyltransferase activity"/>
    <property type="evidence" value="ECO:0007669"/>
    <property type="project" value="UniProtKB-EC"/>
</dbReference>
<dbReference type="AlphaFoldDB" id="A0A895XQT9"/>
<protein>
    <submittedName>
        <fullName evidence="4">L-histidine N(Alpha)-methyltransferase</fullName>
        <ecNumber evidence="4">2.1.1.44</ecNumber>
    </submittedName>
</protein>
<proteinExistence type="predicted"/>
<dbReference type="InterPro" id="IPR017804">
    <property type="entry name" value="MeTrfase_EgtD-like"/>
</dbReference>
<dbReference type="GO" id="GO:0032259">
    <property type="term" value="P:methylation"/>
    <property type="evidence" value="ECO:0007669"/>
    <property type="project" value="UniProtKB-KW"/>
</dbReference>
<dbReference type="InterPro" id="IPR035094">
    <property type="entry name" value="EgtD"/>
</dbReference>
<organism evidence="4 5">
    <name type="scientific">Natronoglycomyces albus</name>
    <dbReference type="NCBI Taxonomy" id="2811108"/>
    <lineage>
        <taxon>Bacteria</taxon>
        <taxon>Bacillati</taxon>
        <taxon>Actinomycetota</taxon>
        <taxon>Actinomycetes</taxon>
        <taxon>Glycomycetales</taxon>
        <taxon>Glycomycetaceae</taxon>
        <taxon>Natronoglycomyces</taxon>
    </lineage>
</organism>
<dbReference type="PIRSF" id="PIRSF018005">
    <property type="entry name" value="UCP018005"/>
    <property type="match status" value="1"/>
</dbReference>
<evidence type="ECO:0000256" key="1">
    <source>
        <dbReference type="ARBA" id="ARBA00022603"/>
    </source>
</evidence>
<evidence type="ECO:0000313" key="4">
    <source>
        <dbReference type="EMBL" id="QSB04640.1"/>
    </source>
</evidence>
<evidence type="ECO:0000313" key="5">
    <source>
        <dbReference type="Proteomes" id="UP000662939"/>
    </source>
</evidence>
<accession>A0A895XQT9</accession>
<reference evidence="4" key="1">
    <citation type="submission" date="2021-02" db="EMBL/GenBank/DDBJ databases">
        <title>Natronoglycomyces albus gen. nov., sp. nov, a haloalkaliphilic actinobacterium from a soda solonchak soil.</title>
        <authorList>
            <person name="Sorokin D.Y."/>
            <person name="Khijniak T.V."/>
            <person name="Zakharycheva A.P."/>
            <person name="Boueva O.V."/>
            <person name="Ariskina E.V."/>
            <person name="Hahnke R.L."/>
            <person name="Bunk B."/>
            <person name="Sproer C."/>
            <person name="Schumann P."/>
            <person name="Evtushenko L.I."/>
            <person name="Kublanov I.V."/>
        </authorList>
    </citation>
    <scope>NUCLEOTIDE SEQUENCE</scope>
    <source>
        <strain evidence="4">DSM 106290</strain>
    </source>
</reference>
<keyword evidence="1 4" id="KW-0489">Methyltransferase</keyword>
<evidence type="ECO:0000259" key="3">
    <source>
        <dbReference type="Pfam" id="PF10017"/>
    </source>
</evidence>